<dbReference type="Pfam" id="PF21863">
    <property type="entry name" value="HTH_67"/>
    <property type="match status" value="1"/>
</dbReference>
<feature type="non-terminal residue" evidence="1">
    <location>
        <position position="1"/>
    </location>
</feature>
<reference evidence="1 2" key="1">
    <citation type="submission" date="2024-06" db="EMBL/GenBank/DDBJ databases">
        <title>The Natural Products Discovery Center: Release of the First 8490 Sequenced Strains for Exploring Actinobacteria Biosynthetic Diversity.</title>
        <authorList>
            <person name="Kalkreuter E."/>
            <person name="Kautsar S.A."/>
            <person name="Yang D."/>
            <person name="Bader C.D."/>
            <person name="Teijaro C.N."/>
            <person name="Fluegel L."/>
            <person name="Davis C.M."/>
            <person name="Simpson J.R."/>
            <person name="Lauterbach L."/>
            <person name="Steele A.D."/>
            <person name="Gui C."/>
            <person name="Meng S."/>
            <person name="Li G."/>
            <person name="Viehrig K."/>
            <person name="Ye F."/>
            <person name="Su P."/>
            <person name="Kiefer A.F."/>
            <person name="Nichols A."/>
            <person name="Cepeda A.J."/>
            <person name="Yan W."/>
            <person name="Fan B."/>
            <person name="Jiang Y."/>
            <person name="Adhikari A."/>
            <person name="Zheng C.-J."/>
            <person name="Schuster L."/>
            <person name="Cowan T.M."/>
            <person name="Smanski M.J."/>
            <person name="Chevrette M.G."/>
            <person name="De Carvalho L.P.S."/>
            <person name="Shen B."/>
        </authorList>
    </citation>
    <scope>NUCLEOTIDE SEQUENCE [LARGE SCALE GENOMIC DNA]</scope>
    <source>
        <strain evidence="1 2">NPDC000634</strain>
    </source>
</reference>
<dbReference type="EMBL" id="JBEPCU010000974">
    <property type="protein sequence ID" value="MER6982239.1"/>
    <property type="molecule type" value="Genomic_DNA"/>
</dbReference>
<evidence type="ECO:0000313" key="1">
    <source>
        <dbReference type="EMBL" id="MER6982239.1"/>
    </source>
</evidence>
<evidence type="ECO:0000313" key="2">
    <source>
        <dbReference type="Proteomes" id="UP001458415"/>
    </source>
</evidence>
<name>A0ABV1WDR0_9ACTN</name>
<organism evidence="1 2">
    <name type="scientific">Streptomyces carpinensis</name>
    <dbReference type="NCBI Taxonomy" id="66369"/>
    <lineage>
        <taxon>Bacteria</taxon>
        <taxon>Bacillati</taxon>
        <taxon>Actinomycetota</taxon>
        <taxon>Actinomycetes</taxon>
        <taxon>Kitasatosporales</taxon>
        <taxon>Streptomycetaceae</taxon>
        <taxon>Streptomyces</taxon>
    </lineage>
</organism>
<dbReference type="Proteomes" id="UP001458415">
    <property type="component" value="Unassembled WGS sequence"/>
</dbReference>
<protein>
    <submittedName>
        <fullName evidence="1">Uncharacterized protein</fullName>
    </submittedName>
</protein>
<sequence>EEGLRERGWLGEDGALTAAGAALHADVEARTDAVAEQPWTALGADAAARLADLLEPLAKAVLHTGLVPAGNPVGLTGALWASSPAAATADGDTTGA</sequence>
<accession>A0ABV1WDR0</accession>
<dbReference type="InterPro" id="IPR054058">
    <property type="entry name" value="HTH_67"/>
</dbReference>
<keyword evidence="2" id="KW-1185">Reference proteome</keyword>
<proteinExistence type="predicted"/>
<gene>
    <name evidence="1" type="ORF">ABT317_36045</name>
</gene>
<comment type="caution">
    <text evidence="1">The sequence shown here is derived from an EMBL/GenBank/DDBJ whole genome shotgun (WGS) entry which is preliminary data.</text>
</comment>